<name>A0AAV8YUH3_9CUCU</name>
<dbReference type="EMBL" id="JAPWTK010000048">
    <property type="protein sequence ID" value="KAJ8954399.1"/>
    <property type="molecule type" value="Genomic_DNA"/>
</dbReference>
<dbReference type="AlphaFoldDB" id="A0AAV8YUH3"/>
<proteinExistence type="predicted"/>
<protein>
    <submittedName>
        <fullName evidence="1">Uncharacterized protein</fullName>
    </submittedName>
</protein>
<reference evidence="1" key="1">
    <citation type="journal article" date="2023" name="Insect Mol. Biol.">
        <title>Genome sequencing provides insights into the evolution of gene families encoding plant cell wall-degrading enzymes in longhorned beetles.</title>
        <authorList>
            <person name="Shin N.R."/>
            <person name="Okamura Y."/>
            <person name="Kirsch R."/>
            <person name="Pauchet Y."/>
        </authorList>
    </citation>
    <scope>NUCLEOTIDE SEQUENCE</scope>
    <source>
        <strain evidence="1">AMC_N1</strain>
    </source>
</reference>
<evidence type="ECO:0000313" key="1">
    <source>
        <dbReference type="EMBL" id="KAJ8954399.1"/>
    </source>
</evidence>
<organism evidence="1 2">
    <name type="scientific">Aromia moschata</name>
    <dbReference type="NCBI Taxonomy" id="1265417"/>
    <lineage>
        <taxon>Eukaryota</taxon>
        <taxon>Metazoa</taxon>
        <taxon>Ecdysozoa</taxon>
        <taxon>Arthropoda</taxon>
        <taxon>Hexapoda</taxon>
        <taxon>Insecta</taxon>
        <taxon>Pterygota</taxon>
        <taxon>Neoptera</taxon>
        <taxon>Endopterygota</taxon>
        <taxon>Coleoptera</taxon>
        <taxon>Polyphaga</taxon>
        <taxon>Cucujiformia</taxon>
        <taxon>Chrysomeloidea</taxon>
        <taxon>Cerambycidae</taxon>
        <taxon>Cerambycinae</taxon>
        <taxon>Callichromatini</taxon>
        <taxon>Aromia</taxon>
    </lineage>
</organism>
<gene>
    <name evidence="1" type="ORF">NQ318_011073</name>
</gene>
<sequence>MYYAGSADRISNKQRRFLKELQGIRRPMKLPMLGMYFPWLVKFAKKWGGTKSSRWHCEAYSSLVRSLRFCKH</sequence>
<accession>A0AAV8YUH3</accession>
<evidence type="ECO:0000313" key="2">
    <source>
        <dbReference type="Proteomes" id="UP001162162"/>
    </source>
</evidence>
<dbReference type="Proteomes" id="UP001162162">
    <property type="component" value="Unassembled WGS sequence"/>
</dbReference>
<comment type="caution">
    <text evidence="1">The sequence shown here is derived from an EMBL/GenBank/DDBJ whole genome shotgun (WGS) entry which is preliminary data.</text>
</comment>
<keyword evidence="2" id="KW-1185">Reference proteome</keyword>